<protein>
    <submittedName>
        <fullName evidence="2">Uncharacterized protein</fullName>
    </submittedName>
</protein>
<evidence type="ECO:0000313" key="3">
    <source>
        <dbReference type="Proteomes" id="UP000775213"/>
    </source>
</evidence>
<evidence type="ECO:0000256" key="1">
    <source>
        <dbReference type="SAM" id="MobiDB-lite"/>
    </source>
</evidence>
<accession>A0AAV7GH02</accession>
<organism evidence="2 3">
    <name type="scientific">Dendrobium chrysotoxum</name>
    <name type="common">Orchid</name>
    <dbReference type="NCBI Taxonomy" id="161865"/>
    <lineage>
        <taxon>Eukaryota</taxon>
        <taxon>Viridiplantae</taxon>
        <taxon>Streptophyta</taxon>
        <taxon>Embryophyta</taxon>
        <taxon>Tracheophyta</taxon>
        <taxon>Spermatophyta</taxon>
        <taxon>Magnoliopsida</taxon>
        <taxon>Liliopsida</taxon>
        <taxon>Asparagales</taxon>
        <taxon>Orchidaceae</taxon>
        <taxon>Epidendroideae</taxon>
        <taxon>Malaxideae</taxon>
        <taxon>Dendrobiinae</taxon>
        <taxon>Dendrobium</taxon>
    </lineage>
</organism>
<feature type="region of interest" description="Disordered" evidence="1">
    <location>
        <begin position="187"/>
        <end position="211"/>
    </location>
</feature>
<evidence type="ECO:0000313" key="2">
    <source>
        <dbReference type="EMBL" id="KAH0455182.1"/>
    </source>
</evidence>
<gene>
    <name evidence="2" type="ORF">IEQ34_015214</name>
</gene>
<dbReference type="Proteomes" id="UP000775213">
    <property type="component" value="Unassembled WGS sequence"/>
</dbReference>
<sequence>MEVIPGVTGAEGDDVIDAGGACESRSSVIISIAVSSWASVLEDLRVRRRFASVRISISSAAAELRLAEGVAGALARHALPTGIGEDDFQIRGAETIEVDEATGRRTIAARGSGGGSWRDEHGKVVAVNEADVEEIHATASVEGELRKGGGRGRAAAGAINFTGTAVAGDAGEGGGGLVGGAVRAAPQTTGPGGRDIDGARFAGVENEASGG</sequence>
<reference evidence="2 3" key="1">
    <citation type="journal article" date="2021" name="Hortic Res">
        <title>Chromosome-scale assembly of the Dendrobium chrysotoxum genome enhances the understanding of orchid evolution.</title>
        <authorList>
            <person name="Zhang Y."/>
            <person name="Zhang G.Q."/>
            <person name="Zhang D."/>
            <person name="Liu X.D."/>
            <person name="Xu X.Y."/>
            <person name="Sun W.H."/>
            <person name="Yu X."/>
            <person name="Zhu X."/>
            <person name="Wang Z.W."/>
            <person name="Zhao X."/>
            <person name="Zhong W.Y."/>
            <person name="Chen H."/>
            <person name="Yin W.L."/>
            <person name="Huang T."/>
            <person name="Niu S.C."/>
            <person name="Liu Z.J."/>
        </authorList>
    </citation>
    <scope>NUCLEOTIDE SEQUENCE [LARGE SCALE GENOMIC DNA]</scope>
    <source>
        <strain evidence="2">Lindl</strain>
    </source>
</reference>
<proteinExistence type="predicted"/>
<comment type="caution">
    <text evidence="2">The sequence shown here is derived from an EMBL/GenBank/DDBJ whole genome shotgun (WGS) entry which is preliminary data.</text>
</comment>
<dbReference type="AlphaFoldDB" id="A0AAV7GH02"/>
<name>A0AAV7GH02_DENCH</name>
<keyword evidence="3" id="KW-1185">Reference proteome</keyword>
<dbReference type="EMBL" id="JAGFBR010000014">
    <property type="protein sequence ID" value="KAH0455182.1"/>
    <property type="molecule type" value="Genomic_DNA"/>
</dbReference>